<organism evidence="1 2">
    <name type="scientific">Dorcoceras hygrometricum</name>
    <dbReference type="NCBI Taxonomy" id="472368"/>
    <lineage>
        <taxon>Eukaryota</taxon>
        <taxon>Viridiplantae</taxon>
        <taxon>Streptophyta</taxon>
        <taxon>Embryophyta</taxon>
        <taxon>Tracheophyta</taxon>
        <taxon>Spermatophyta</taxon>
        <taxon>Magnoliopsida</taxon>
        <taxon>eudicotyledons</taxon>
        <taxon>Gunneridae</taxon>
        <taxon>Pentapetalae</taxon>
        <taxon>asterids</taxon>
        <taxon>lamiids</taxon>
        <taxon>Lamiales</taxon>
        <taxon>Gesneriaceae</taxon>
        <taxon>Didymocarpoideae</taxon>
        <taxon>Trichosporeae</taxon>
        <taxon>Loxocarpinae</taxon>
        <taxon>Dorcoceras</taxon>
    </lineage>
</organism>
<accession>A0A2Z7BN73</accession>
<sequence>MAIATIVATTFQGLVNPNNNQAPPPTPPPRGKKYYYECLRKNKAPTFDGSRDSENDVVECTVSYQQMKISADTLLKKFSSWLSPFVGDCDTTAFGSVGTTAFCLIQQKRSFDNPADALHVVNQQMRYLVFISICISKIAKRRHLIKLTRHRFIAKGISRWKNAYAYQQENSSKRFSSRSS</sequence>
<keyword evidence="2" id="KW-1185">Reference proteome</keyword>
<evidence type="ECO:0000313" key="2">
    <source>
        <dbReference type="Proteomes" id="UP000250235"/>
    </source>
</evidence>
<reference evidence="1 2" key="1">
    <citation type="journal article" date="2015" name="Proc. Natl. Acad. Sci. U.S.A.">
        <title>The resurrection genome of Boea hygrometrica: A blueprint for survival of dehydration.</title>
        <authorList>
            <person name="Xiao L."/>
            <person name="Yang G."/>
            <person name="Zhang L."/>
            <person name="Yang X."/>
            <person name="Zhao S."/>
            <person name="Ji Z."/>
            <person name="Zhou Q."/>
            <person name="Hu M."/>
            <person name="Wang Y."/>
            <person name="Chen M."/>
            <person name="Xu Y."/>
            <person name="Jin H."/>
            <person name="Xiao X."/>
            <person name="Hu G."/>
            <person name="Bao F."/>
            <person name="Hu Y."/>
            <person name="Wan P."/>
            <person name="Li L."/>
            <person name="Deng X."/>
            <person name="Kuang T."/>
            <person name="Xiang C."/>
            <person name="Zhu J.K."/>
            <person name="Oliver M.J."/>
            <person name="He Y."/>
        </authorList>
    </citation>
    <scope>NUCLEOTIDE SEQUENCE [LARGE SCALE GENOMIC DNA]</scope>
    <source>
        <strain evidence="2">cv. XS01</strain>
    </source>
</reference>
<proteinExistence type="predicted"/>
<dbReference type="EMBL" id="KV005811">
    <property type="protein sequence ID" value="KZV33406.1"/>
    <property type="molecule type" value="Genomic_DNA"/>
</dbReference>
<dbReference type="Proteomes" id="UP000250235">
    <property type="component" value="Unassembled WGS sequence"/>
</dbReference>
<name>A0A2Z7BN73_9LAMI</name>
<dbReference type="AlphaFoldDB" id="A0A2Z7BN73"/>
<gene>
    <name evidence="1" type="ORF">F511_02166</name>
</gene>
<evidence type="ECO:0000313" key="1">
    <source>
        <dbReference type="EMBL" id="KZV33406.1"/>
    </source>
</evidence>
<protein>
    <submittedName>
        <fullName evidence="1">Uncharacterized protein</fullName>
    </submittedName>
</protein>